<dbReference type="STRING" id="182217.HCW_04800"/>
<name>I0EMQ8_HELC0</name>
<keyword evidence="3" id="KW-1185">Reference proteome</keyword>
<dbReference type="eggNOG" id="COG2177">
    <property type="taxonomic scope" value="Bacteria"/>
</dbReference>
<dbReference type="GO" id="GO:0051301">
    <property type="term" value="P:cell division"/>
    <property type="evidence" value="ECO:0007669"/>
    <property type="project" value="UniProtKB-KW"/>
</dbReference>
<keyword evidence="1" id="KW-0472">Membrane</keyword>
<dbReference type="PATRIC" id="fig|182217.3.peg.1022"/>
<feature type="transmembrane region" description="Helical" evidence="1">
    <location>
        <begin position="243"/>
        <end position="263"/>
    </location>
</feature>
<accession>I0EMQ8</accession>
<dbReference type="GO" id="GO:0016020">
    <property type="term" value="C:membrane"/>
    <property type="evidence" value="ECO:0007669"/>
    <property type="project" value="InterPro"/>
</dbReference>
<feature type="transmembrane region" description="Helical" evidence="1">
    <location>
        <begin position="195"/>
        <end position="219"/>
    </location>
</feature>
<dbReference type="RefSeq" id="WP_014661097.1">
    <property type="nucleotide sequence ID" value="NC_017737.1"/>
</dbReference>
<keyword evidence="1" id="KW-0812">Transmembrane</keyword>
<reference evidence="3" key="1">
    <citation type="submission" date="2012-04" db="EMBL/GenBank/DDBJ databases">
        <title>Complete genome sequence of Helicobacter cetorum strain MIT 00-7128.</title>
        <authorList>
            <person name="Kersulyte D."/>
            <person name="Berg D.E."/>
        </authorList>
    </citation>
    <scope>NUCLEOTIDE SEQUENCE [LARGE SCALE GENOMIC DNA]</scope>
    <source>
        <strain evidence="3">MIT 00-7128</strain>
    </source>
</reference>
<protein>
    <submittedName>
        <fullName evidence="2">Cell division protein FtsX</fullName>
    </submittedName>
</protein>
<keyword evidence="2" id="KW-0131">Cell cycle</keyword>
<dbReference type="AlphaFoldDB" id="I0EMQ8"/>
<feature type="transmembrane region" description="Helical" evidence="1">
    <location>
        <begin position="144"/>
        <end position="165"/>
    </location>
</feature>
<evidence type="ECO:0000313" key="3">
    <source>
        <dbReference type="Proteomes" id="UP000005010"/>
    </source>
</evidence>
<dbReference type="InterPro" id="IPR004513">
    <property type="entry name" value="FtsX"/>
</dbReference>
<dbReference type="KEGG" id="hce:HCW_04800"/>
<evidence type="ECO:0000313" key="2">
    <source>
        <dbReference type="EMBL" id="AFI04227.1"/>
    </source>
</evidence>
<organism evidence="2 3">
    <name type="scientific">Helicobacter cetorum (strain ATCC BAA-429 / MIT 00-7128)</name>
    <dbReference type="NCBI Taxonomy" id="182217"/>
    <lineage>
        <taxon>Bacteria</taxon>
        <taxon>Pseudomonadati</taxon>
        <taxon>Campylobacterota</taxon>
        <taxon>Epsilonproteobacteria</taxon>
        <taxon>Campylobacterales</taxon>
        <taxon>Helicobacteraceae</taxon>
        <taxon>Helicobacter</taxon>
    </lineage>
</organism>
<keyword evidence="1" id="KW-1133">Transmembrane helix</keyword>
<dbReference type="Proteomes" id="UP000005010">
    <property type="component" value="Chromosome"/>
</dbReference>
<dbReference type="PANTHER" id="PTHR47755:SF1">
    <property type="entry name" value="CELL DIVISION PROTEIN FTSX"/>
    <property type="match status" value="1"/>
</dbReference>
<dbReference type="EMBL" id="CP003479">
    <property type="protein sequence ID" value="AFI04227.1"/>
    <property type="molecule type" value="Genomic_DNA"/>
</dbReference>
<gene>
    <name evidence="2" type="ordered locus">HCW_04800</name>
</gene>
<dbReference type="HOGENOM" id="CLU_089208_0_0_7"/>
<dbReference type="PANTHER" id="PTHR47755">
    <property type="entry name" value="CELL DIVISION PROTEIN FTSX"/>
    <property type="match status" value="1"/>
</dbReference>
<proteinExistence type="predicted"/>
<keyword evidence="2" id="KW-0132">Cell division</keyword>
<sequence length="268" mass="30781">MKAFKRHLAFIVPLVALLFGLQCVMLIDRSVAQKEKNLIENYSVVLASTQKLDLNFLTQNFSEVIALKEINPNESLEPLKKTIGIEDFMQLKKNLPFFYSLQFSTFPSQERLEAIRSKLFKIPGVQKVEVFAKTHMQVYELLNFIKVAVCVFALLVFALSVLLLLKQIRVWIYEYQECLEIMDLLGASMPFRNGFLFKMALIDSLIASLLTPIIMVYVVSQKGFQGAMKALEIVESTFIIEDFFWGLLVSFVVSLFLVLFVVWRSKHA</sequence>
<dbReference type="GO" id="GO:0032153">
    <property type="term" value="C:cell division site"/>
    <property type="evidence" value="ECO:0007669"/>
    <property type="project" value="TreeGrafter"/>
</dbReference>
<evidence type="ECO:0000256" key="1">
    <source>
        <dbReference type="SAM" id="Phobius"/>
    </source>
</evidence>